<feature type="transmembrane region" description="Helical" evidence="1">
    <location>
        <begin position="40"/>
        <end position="60"/>
    </location>
</feature>
<evidence type="ECO:0008006" key="4">
    <source>
        <dbReference type="Google" id="ProtNLM"/>
    </source>
</evidence>
<dbReference type="InParanoid" id="V4TEH9"/>
<reference evidence="2 3" key="1">
    <citation type="submission" date="2013-10" db="EMBL/GenBank/DDBJ databases">
        <authorList>
            <consortium name="International Citrus Genome Consortium"/>
            <person name="Jenkins J."/>
            <person name="Schmutz J."/>
            <person name="Prochnik S."/>
            <person name="Rokhsar D."/>
            <person name="Gmitter F."/>
            <person name="Ollitrault P."/>
            <person name="Machado M."/>
            <person name="Talon M."/>
            <person name="Wincker P."/>
            <person name="Jaillon O."/>
            <person name="Morgante M."/>
        </authorList>
    </citation>
    <scope>NUCLEOTIDE SEQUENCE</scope>
    <source>
        <strain evidence="3">cv. Clemenules</strain>
    </source>
</reference>
<dbReference type="Gramene" id="ESR51687">
    <property type="protein sequence ID" value="ESR51687"/>
    <property type="gene ID" value="CICLE_v10033550mg"/>
</dbReference>
<evidence type="ECO:0000256" key="1">
    <source>
        <dbReference type="SAM" id="Phobius"/>
    </source>
</evidence>
<keyword evidence="1" id="KW-1133">Transmembrane helix</keyword>
<protein>
    <recommendedName>
        <fullName evidence="4">WAT1-related protein</fullName>
    </recommendedName>
</protein>
<sequence>MDLRSMRAVLPFMGMVIVILVQVGNMFVIKKAISIGINKYVIVVYTDLICSLIFLLFILITHRSVYLYLPARQCALGIRRLFVEVLS</sequence>
<evidence type="ECO:0000313" key="2">
    <source>
        <dbReference type="EMBL" id="ESR51687.1"/>
    </source>
</evidence>
<dbReference type="Proteomes" id="UP000030687">
    <property type="component" value="Unassembled WGS sequence"/>
</dbReference>
<dbReference type="AlphaFoldDB" id="V4TEH9"/>
<proteinExistence type="predicted"/>
<dbReference type="KEGG" id="cic:CICLE_v10033550mg"/>
<feature type="transmembrane region" description="Helical" evidence="1">
    <location>
        <begin position="6"/>
        <end position="28"/>
    </location>
</feature>
<keyword evidence="3" id="KW-1185">Reference proteome</keyword>
<keyword evidence="1" id="KW-0812">Transmembrane</keyword>
<keyword evidence="1" id="KW-0472">Membrane</keyword>
<accession>V4TEH9</accession>
<dbReference type="EMBL" id="KI536726">
    <property type="protein sequence ID" value="ESR51687.1"/>
    <property type="molecule type" value="Genomic_DNA"/>
</dbReference>
<evidence type="ECO:0000313" key="3">
    <source>
        <dbReference type="Proteomes" id="UP000030687"/>
    </source>
</evidence>
<organism evidence="2 3">
    <name type="scientific">Citrus clementina</name>
    <name type="common">Clementine</name>
    <name type="synonym">Citrus deliciosa x Citrus sinensis</name>
    <dbReference type="NCBI Taxonomy" id="85681"/>
    <lineage>
        <taxon>Eukaryota</taxon>
        <taxon>Viridiplantae</taxon>
        <taxon>Streptophyta</taxon>
        <taxon>Embryophyta</taxon>
        <taxon>Tracheophyta</taxon>
        <taxon>Spermatophyta</taxon>
        <taxon>Magnoliopsida</taxon>
        <taxon>eudicotyledons</taxon>
        <taxon>Gunneridae</taxon>
        <taxon>Pentapetalae</taxon>
        <taxon>rosids</taxon>
        <taxon>malvids</taxon>
        <taxon>Sapindales</taxon>
        <taxon>Rutaceae</taxon>
        <taxon>Aurantioideae</taxon>
        <taxon>Citrus</taxon>
    </lineage>
</organism>
<name>V4TEH9_CITCL</name>
<gene>
    <name evidence="2" type="ORF">CICLE_v10033550mg</name>
</gene>